<dbReference type="PROSITE" id="PS50026">
    <property type="entry name" value="EGF_3"/>
    <property type="match status" value="1"/>
</dbReference>
<dbReference type="PANTHER" id="PTHR14002">
    <property type="entry name" value="ENDOGLIN/TGF-BETA RECEPTOR TYPE III"/>
    <property type="match status" value="1"/>
</dbReference>
<evidence type="ECO:0000256" key="1">
    <source>
        <dbReference type="ARBA" id="ARBA00004613"/>
    </source>
</evidence>
<evidence type="ECO:0000259" key="9">
    <source>
        <dbReference type="PROSITE" id="PS51034"/>
    </source>
</evidence>
<feature type="transmembrane region" description="Helical" evidence="7">
    <location>
        <begin position="6"/>
        <end position="23"/>
    </location>
</feature>
<keyword evidence="7" id="KW-1133">Transmembrane helix</keyword>
<dbReference type="Proteomes" id="UP000189705">
    <property type="component" value="Unplaced"/>
</dbReference>
<proteinExistence type="predicted"/>
<sequence>MAVHLWGATVMFWMLMSALWLAGSESYHTDLKKLHGRMGEAVLRPKRSPRVCWPNPCKHQGECQRVEEKSPCICKPGFTGPFCQDVVLKLTCEEDHMKMMVRKEAFSLLRIPLALVHLKNSTCKVSEKEEGGATFFAATLTGKNHTVCGSVIRQNTSHVSYSNVIESDREVQGVISRSVILRLNFTCVYAYEQVVGLPFSLTAIDTQVQFIVKEGKFNVTMNLYKTSSYMEPYQQQPAVLPVTETLYVLLQLVGQNLLRYFLLSIKDCWTTPTADPNQEVRHQLIWKGCPHDETVTYISAIGNSTMAKFSFLLFKFTNYSEVFLHCQVQLCHPDGPEPCIRECPRKFKRKRSLEDDYRKIVSYGPIHLLASSLSGAQDVDSSRERQDVWGQNHGSWGSSGHANSMSKSQFDLTLFHSFKELLESEK</sequence>
<dbReference type="InterPro" id="IPR000742">
    <property type="entry name" value="EGF"/>
</dbReference>
<evidence type="ECO:0000256" key="7">
    <source>
        <dbReference type="SAM" id="Phobius"/>
    </source>
</evidence>
<keyword evidence="10" id="KW-1185">Reference proteome</keyword>
<evidence type="ECO:0000256" key="5">
    <source>
        <dbReference type="ARBA" id="ARBA00023180"/>
    </source>
</evidence>
<dbReference type="PROSITE" id="PS51034">
    <property type="entry name" value="ZP_2"/>
    <property type="match status" value="1"/>
</dbReference>
<dbReference type="AlphaFoldDB" id="A0A3Q0G7Y0"/>
<dbReference type="Pfam" id="PF00100">
    <property type="entry name" value="Zona_pellucida"/>
    <property type="match status" value="1"/>
</dbReference>
<protein>
    <submittedName>
        <fullName evidence="11">Uromodulin-like</fullName>
    </submittedName>
</protein>
<feature type="domain" description="EGF-like" evidence="8">
    <location>
        <begin position="48"/>
        <end position="84"/>
    </location>
</feature>
<dbReference type="SMART" id="SM00241">
    <property type="entry name" value="ZP"/>
    <property type="match status" value="1"/>
</dbReference>
<evidence type="ECO:0000256" key="4">
    <source>
        <dbReference type="ARBA" id="ARBA00023157"/>
    </source>
</evidence>
<organism evidence="10 11">
    <name type="scientific">Alligator sinensis</name>
    <name type="common">Chinese alligator</name>
    <dbReference type="NCBI Taxonomy" id="38654"/>
    <lineage>
        <taxon>Eukaryota</taxon>
        <taxon>Metazoa</taxon>
        <taxon>Chordata</taxon>
        <taxon>Craniata</taxon>
        <taxon>Vertebrata</taxon>
        <taxon>Euteleostomi</taxon>
        <taxon>Archelosauria</taxon>
        <taxon>Archosauria</taxon>
        <taxon>Crocodylia</taxon>
        <taxon>Alligatoridae</taxon>
        <taxon>Alligatorinae</taxon>
        <taxon>Alligator</taxon>
    </lineage>
</organism>
<evidence type="ECO:0000256" key="2">
    <source>
        <dbReference type="ARBA" id="ARBA00022525"/>
    </source>
</evidence>
<dbReference type="Gene3D" id="2.10.25.10">
    <property type="entry name" value="Laminin"/>
    <property type="match status" value="1"/>
</dbReference>
<dbReference type="Gene3D" id="2.60.40.3210">
    <property type="entry name" value="Zona pellucida, ZP-N domain"/>
    <property type="match status" value="1"/>
</dbReference>
<dbReference type="STRING" id="38654.A0A3Q0G7Y0"/>
<dbReference type="InterPro" id="IPR001507">
    <property type="entry name" value="ZP_dom"/>
</dbReference>
<dbReference type="GO" id="GO:0005886">
    <property type="term" value="C:plasma membrane"/>
    <property type="evidence" value="ECO:0007669"/>
    <property type="project" value="UniProtKB-SubCell"/>
</dbReference>
<dbReference type="GO" id="GO:0098552">
    <property type="term" value="C:side of membrane"/>
    <property type="evidence" value="ECO:0007669"/>
    <property type="project" value="UniProtKB-KW"/>
</dbReference>
<dbReference type="InterPro" id="IPR042235">
    <property type="entry name" value="ZP-C_dom"/>
</dbReference>
<evidence type="ECO:0000259" key="8">
    <source>
        <dbReference type="PROSITE" id="PS50026"/>
    </source>
</evidence>
<comment type="caution">
    <text evidence="6">Lacks conserved residue(s) required for the propagation of feature annotation.</text>
</comment>
<keyword evidence="5" id="KW-0325">Glycoprotein</keyword>
<reference evidence="11" key="1">
    <citation type="submission" date="2025-08" db="UniProtKB">
        <authorList>
            <consortium name="RefSeq"/>
        </authorList>
    </citation>
    <scope>IDENTIFICATION</scope>
</reference>
<keyword evidence="6" id="KW-0245">EGF-like domain</keyword>
<keyword evidence="2" id="KW-0964">Secreted</keyword>
<evidence type="ECO:0000313" key="11">
    <source>
        <dbReference type="RefSeq" id="XP_025055557.1"/>
    </source>
</evidence>
<dbReference type="KEGG" id="asn:102370303"/>
<dbReference type="PANTHER" id="PTHR14002:SF53">
    <property type="entry name" value="UROMODULIN"/>
    <property type="match status" value="1"/>
</dbReference>
<feature type="disulfide bond" evidence="6">
    <location>
        <begin position="74"/>
        <end position="83"/>
    </location>
</feature>
<name>A0A3Q0G7Y0_ALLSI</name>
<keyword evidence="3" id="KW-0732">Signal</keyword>
<dbReference type="Gene3D" id="2.60.40.4100">
    <property type="entry name" value="Zona pellucida, ZP-C domain"/>
    <property type="match status" value="1"/>
</dbReference>
<keyword evidence="4 6" id="KW-1015">Disulfide bond</keyword>
<dbReference type="PROSITE" id="PS01186">
    <property type="entry name" value="EGF_2"/>
    <property type="match status" value="1"/>
</dbReference>
<keyword evidence="7" id="KW-0812">Transmembrane</keyword>
<dbReference type="PROSITE" id="PS00682">
    <property type="entry name" value="ZP_1"/>
    <property type="match status" value="1"/>
</dbReference>
<dbReference type="SUPFAM" id="SSF57196">
    <property type="entry name" value="EGF/Laminin"/>
    <property type="match status" value="1"/>
</dbReference>
<dbReference type="Pfam" id="PF23344">
    <property type="entry name" value="ZP-N"/>
    <property type="match status" value="1"/>
</dbReference>
<dbReference type="GeneID" id="102370303"/>
<gene>
    <name evidence="11" type="primary">LOC102370303</name>
</gene>
<dbReference type="PROSITE" id="PS00022">
    <property type="entry name" value="EGF_1"/>
    <property type="match status" value="1"/>
</dbReference>
<keyword evidence="7" id="KW-0472">Membrane</keyword>
<dbReference type="InterPro" id="IPR055355">
    <property type="entry name" value="ZP-C"/>
</dbReference>
<feature type="domain" description="ZP" evidence="9">
    <location>
        <begin position="91"/>
        <end position="346"/>
    </location>
</feature>
<dbReference type="InterPro" id="IPR017977">
    <property type="entry name" value="ZP_dom_CS"/>
</dbReference>
<comment type="subcellular location">
    <subcellularLocation>
        <location evidence="1">Secreted</location>
    </subcellularLocation>
</comment>
<dbReference type="GO" id="GO:0005576">
    <property type="term" value="C:extracellular region"/>
    <property type="evidence" value="ECO:0007669"/>
    <property type="project" value="UniProtKB-SubCell"/>
</dbReference>
<evidence type="ECO:0000313" key="10">
    <source>
        <dbReference type="Proteomes" id="UP000189705"/>
    </source>
</evidence>
<dbReference type="CDD" id="cd00054">
    <property type="entry name" value="EGF_CA"/>
    <property type="match status" value="1"/>
</dbReference>
<dbReference type="InParanoid" id="A0A3Q0G7Y0"/>
<dbReference type="RefSeq" id="XP_025055557.1">
    <property type="nucleotide sequence ID" value="XM_025199772.1"/>
</dbReference>
<evidence type="ECO:0000256" key="3">
    <source>
        <dbReference type="ARBA" id="ARBA00022729"/>
    </source>
</evidence>
<evidence type="ECO:0000256" key="6">
    <source>
        <dbReference type="PROSITE-ProRule" id="PRU00076"/>
    </source>
</evidence>
<accession>A0A3Q0G7Y0</accession>
<dbReference type="InterPro" id="IPR055356">
    <property type="entry name" value="ZP-N"/>
</dbReference>